<dbReference type="Gene3D" id="3.40.190.10">
    <property type="entry name" value="Periplasmic binding protein-like II"/>
    <property type="match status" value="1"/>
</dbReference>
<accession>A0ABW4XPK1</accession>
<name>A0ABW4XPK1_9GAMM</name>
<evidence type="ECO:0000313" key="3">
    <source>
        <dbReference type="Proteomes" id="UP001597380"/>
    </source>
</evidence>
<comment type="caution">
    <text evidence="2">The sequence shown here is derived from an EMBL/GenBank/DDBJ whole genome shotgun (WGS) entry which is preliminary data.</text>
</comment>
<feature type="signal peptide" evidence="1">
    <location>
        <begin position="1"/>
        <end position="19"/>
    </location>
</feature>
<dbReference type="SUPFAM" id="SSF53850">
    <property type="entry name" value="Periplasmic binding protein-like II"/>
    <property type="match status" value="1"/>
</dbReference>
<reference evidence="3" key="1">
    <citation type="journal article" date="2019" name="Int. J. Syst. Evol. Microbiol.">
        <title>The Global Catalogue of Microorganisms (GCM) 10K type strain sequencing project: providing services to taxonomists for standard genome sequencing and annotation.</title>
        <authorList>
            <consortium name="The Broad Institute Genomics Platform"/>
            <consortium name="The Broad Institute Genome Sequencing Center for Infectious Disease"/>
            <person name="Wu L."/>
            <person name="Ma J."/>
        </authorList>
    </citation>
    <scope>NUCLEOTIDE SEQUENCE [LARGE SCALE GENOMIC DNA]</scope>
    <source>
        <strain evidence="3">CGMCC 1.10992</strain>
    </source>
</reference>
<organism evidence="2 3">
    <name type="scientific">Corallincola platygyrae</name>
    <dbReference type="NCBI Taxonomy" id="1193278"/>
    <lineage>
        <taxon>Bacteria</taxon>
        <taxon>Pseudomonadati</taxon>
        <taxon>Pseudomonadota</taxon>
        <taxon>Gammaproteobacteria</taxon>
        <taxon>Alteromonadales</taxon>
        <taxon>Psychromonadaceae</taxon>
        <taxon>Corallincola</taxon>
    </lineage>
</organism>
<protein>
    <submittedName>
        <fullName evidence="2">Phosphate ABC transporter substrate-binding protein</fullName>
    </submittedName>
</protein>
<keyword evidence="1" id="KW-0732">Signal</keyword>
<keyword evidence="3" id="KW-1185">Reference proteome</keyword>
<gene>
    <name evidence="2" type="ORF">ACFSJ3_13445</name>
</gene>
<dbReference type="Proteomes" id="UP001597380">
    <property type="component" value="Unassembled WGS sequence"/>
</dbReference>
<sequence length="135" mass="14390">MKKLLAVSLFCVASFTAQSAVVLIGNPAASELSKSDAKKLFLGKLKKVPGGGKAQVIEFEDGHPLRIEFHDKVTGKSESQLQSYWSRLIFTGKATAPSQLASPDQVKQKVASNPGAVGYVDEADVDASVKVLFKP</sequence>
<dbReference type="RefSeq" id="WP_345339698.1">
    <property type="nucleotide sequence ID" value="NZ_BAABLI010000011.1"/>
</dbReference>
<evidence type="ECO:0000256" key="1">
    <source>
        <dbReference type="SAM" id="SignalP"/>
    </source>
</evidence>
<evidence type="ECO:0000313" key="2">
    <source>
        <dbReference type="EMBL" id="MFD2096995.1"/>
    </source>
</evidence>
<dbReference type="EMBL" id="JBHUHT010000014">
    <property type="protein sequence ID" value="MFD2096995.1"/>
    <property type="molecule type" value="Genomic_DNA"/>
</dbReference>
<feature type="chain" id="PRO_5045969082" evidence="1">
    <location>
        <begin position="20"/>
        <end position="135"/>
    </location>
</feature>
<proteinExistence type="predicted"/>